<dbReference type="GO" id="GO:0016491">
    <property type="term" value="F:oxidoreductase activity"/>
    <property type="evidence" value="ECO:0007669"/>
    <property type="project" value="InterPro"/>
</dbReference>
<accession>A0A7S8HBN9</accession>
<dbReference type="SMART" id="SM00858">
    <property type="entry name" value="SAF"/>
    <property type="match status" value="1"/>
</dbReference>
<keyword evidence="3" id="KW-1185">Reference proteome</keyword>
<dbReference type="InterPro" id="IPR048423">
    <property type="entry name" value="DRL_cat"/>
</dbReference>
<dbReference type="InterPro" id="IPR036291">
    <property type="entry name" value="NAD(P)-bd_dom_sf"/>
</dbReference>
<dbReference type="Gene3D" id="3.40.50.720">
    <property type="entry name" value="NAD(P)-binding Rossmann-like Domain"/>
    <property type="match status" value="1"/>
</dbReference>
<protein>
    <submittedName>
        <fullName evidence="2">Flagellar biosynthesis protein FlgA</fullName>
    </submittedName>
</protein>
<evidence type="ECO:0000313" key="3">
    <source>
        <dbReference type="Proteomes" id="UP000593594"/>
    </source>
</evidence>
<dbReference type="Pfam" id="PF03447">
    <property type="entry name" value="NAD_binding_3"/>
    <property type="match status" value="1"/>
</dbReference>
<dbReference type="PANTHER" id="PTHR37850:SF3">
    <property type="entry name" value="BLR7815 PROTEIN"/>
    <property type="match status" value="1"/>
</dbReference>
<dbReference type="SUPFAM" id="SSF51735">
    <property type="entry name" value="NAD(P)-binding Rossmann-fold domains"/>
    <property type="match status" value="1"/>
</dbReference>
<keyword evidence="2" id="KW-0282">Flagellum</keyword>
<name>A0A7S8HBN9_9HYPH</name>
<reference evidence="2 3" key="1">
    <citation type="submission" date="2020-06" db="EMBL/GenBank/DDBJ databases">
        <title>Genome sequence of 2 isolates from Red Sea Mangroves.</title>
        <authorList>
            <person name="Sefrji F."/>
            <person name="Michoud G."/>
            <person name="Merlino G."/>
            <person name="Daffonchio D."/>
        </authorList>
    </citation>
    <scope>NUCLEOTIDE SEQUENCE [LARGE SCALE GENOMIC DNA]</scope>
    <source>
        <strain evidence="2 3">R1DC25</strain>
    </source>
</reference>
<dbReference type="Proteomes" id="UP000593594">
    <property type="component" value="Chromosome"/>
</dbReference>
<dbReference type="InterPro" id="IPR013974">
    <property type="entry name" value="SAF"/>
</dbReference>
<dbReference type="GO" id="GO:0050661">
    <property type="term" value="F:NADP binding"/>
    <property type="evidence" value="ECO:0007669"/>
    <property type="project" value="InterPro"/>
</dbReference>
<gene>
    <name evidence="2" type="ORF">HW532_08335</name>
</gene>
<keyword evidence="2" id="KW-0969">Cilium</keyword>
<feature type="domain" description="SAF" evidence="1">
    <location>
        <begin position="373"/>
        <end position="441"/>
    </location>
</feature>
<dbReference type="Pfam" id="PF21135">
    <property type="entry name" value="DRL_cat"/>
    <property type="match status" value="1"/>
</dbReference>
<dbReference type="EMBL" id="CP058214">
    <property type="protein sequence ID" value="QPC42706.1"/>
    <property type="molecule type" value="Genomic_DNA"/>
</dbReference>
<dbReference type="RefSeq" id="WP_213163942.1">
    <property type="nucleotide sequence ID" value="NZ_CP058214.1"/>
</dbReference>
<keyword evidence="2" id="KW-0966">Cell projection</keyword>
<proteinExistence type="predicted"/>
<dbReference type="KEGG" id="kmn:HW532_08335"/>
<dbReference type="PANTHER" id="PTHR37850">
    <property type="entry name" value="STRU PROTEIN"/>
    <property type="match status" value="1"/>
</dbReference>
<dbReference type="AlphaFoldDB" id="A0A7S8HBN9"/>
<sequence length="461" mass="47340">MNPEGFLGAGDGAPIRAGLVGVGEFGRSFLSQARLVPGLEARVACDRDVERAAAAFGAIGVDAADIAICESAKAALAAMDAGRAVVVPAADLMLELPIDIVLEATGQPEEAARIAEAAIGHGKHVVMVTKEAESVAGPLLADKARRAGVVYTPVDGDQPSLLIGLVAWARLLGLEIVAAGKASEYDFVHDPAAGTLSAQGRTVDAAELAGLWHGEPARLAGTVAERAGLLSDFAHRTVPDLCEMTIVCNATGLKPDVPALHAPIARTLELPDLFGPSGEGGLLEATGVVDIFNCFRRPDELSFAGGVFAVVGTPDGETGGLFGQKGIPVSAYRTRVLIHNPVHLLGAEAPMSILSACRAGRSTAGSDIRPRIDLTAVAERDIRAGTPFAIGHRHAIGGAAPAMTPARPLGDGDPLPYYLLAGASARVDIAAGAPITAAMVDIPADSTLARLRREQDALFFS</sequence>
<dbReference type="InterPro" id="IPR005106">
    <property type="entry name" value="Asp/hSer_DH_NAD-bd"/>
</dbReference>
<evidence type="ECO:0000313" key="2">
    <source>
        <dbReference type="EMBL" id="QPC42706.1"/>
    </source>
</evidence>
<organism evidence="2 3">
    <name type="scientific">Kaustia mangrovi</name>
    <dbReference type="NCBI Taxonomy" id="2593653"/>
    <lineage>
        <taxon>Bacteria</taxon>
        <taxon>Pseudomonadati</taxon>
        <taxon>Pseudomonadota</taxon>
        <taxon>Alphaproteobacteria</taxon>
        <taxon>Hyphomicrobiales</taxon>
        <taxon>Parvibaculaceae</taxon>
        <taxon>Kaustia</taxon>
    </lineage>
</organism>
<evidence type="ECO:0000259" key="1">
    <source>
        <dbReference type="SMART" id="SM00858"/>
    </source>
</evidence>